<dbReference type="Proteomes" id="UP000248311">
    <property type="component" value="Unassembled WGS sequence"/>
</dbReference>
<keyword evidence="3" id="KW-1185">Reference proteome</keyword>
<dbReference type="RefSeq" id="WP_110815680.1">
    <property type="nucleotide sequence ID" value="NZ_QJTE01000010.1"/>
</dbReference>
<proteinExistence type="predicted"/>
<name>A0A318SMD6_9RHOB</name>
<organism evidence="2 3">
    <name type="scientific">Pseudoroseicyclus aestuarii</name>
    <dbReference type="NCBI Taxonomy" id="1795041"/>
    <lineage>
        <taxon>Bacteria</taxon>
        <taxon>Pseudomonadati</taxon>
        <taxon>Pseudomonadota</taxon>
        <taxon>Alphaproteobacteria</taxon>
        <taxon>Rhodobacterales</taxon>
        <taxon>Paracoccaceae</taxon>
        <taxon>Pseudoroseicyclus</taxon>
    </lineage>
</organism>
<sequence>MATHSLTTPADAGQSLSPGSAILPVEDAFCDMLDAFERAIAEEEALDHRYYGDPAYRLFFASADACWLRLHARADLVTCLEPLGPTCALLQDIARSIIAVVHDEEAKAIAAVMTGTLRRTRLDPLNPATVEDRRAEMLMAQALRLLEHQVEDEGSAAGASGAPVPVAEPVSAA</sequence>
<feature type="compositionally biased region" description="Low complexity" evidence="1">
    <location>
        <begin position="155"/>
        <end position="173"/>
    </location>
</feature>
<evidence type="ECO:0000256" key="1">
    <source>
        <dbReference type="SAM" id="MobiDB-lite"/>
    </source>
</evidence>
<evidence type="ECO:0000313" key="2">
    <source>
        <dbReference type="EMBL" id="PYE80866.1"/>
    </source>
</evidence>
<protein>
    <submittedName>
        <fullName evidence="2">Uncharacterized protein</fullName>
    </submittedName>
</protein>
<dbReference type="EMBL" id="QJTE01000010">
    <property type="protein sequence ID" value="PYE80866.1"/>
    <property type="molecule type" value="Genomic_DNA"/>
</dbReference>
<reference evidence="2 3" key="1">
    <citation type="submission" date="2018-06" db="EMBL/GenBank/DDBJ databases">
        <title>Genomic Encyclopedia of Type Strains, Phase III (KMG-III): the genomes of soil and plant-associated and newly described type strains.</title>
        <authorList>
            <person name="Whitman W."/>
        </authorList>
    </citation>
    <scope>NUCLEOTIDE SEQUENCE [LARGE SCALE GENOMIC DNA]</scope>
    <source>
        <strain evidence="2 3">CECT 9025</strain>
    </source>
</reference>
<feature type="region of interest" description="Disordered" evidence="1">
    <location>
        <begin position="154"/>
        <end position="173"/>
    </location>
</feature>
<accession>A0A318SMD6</accession>
<dbReference type="AlphaFoldDB" id="A0A318SMD6"/>
<gene>
    <name evidence="2" type="ORF">DFP88_11030</name>
</gene>
<comment type="caution">
    <text evidence="2">The sequence shown here is derived from an EMBL/GenBank/DDBJ whole genome shotgun (WGS) entry which is preliminary data.</text>
</comment>
<evidence type="ECO:0000313" key="3">
    <source>
        <dbReference type="Proteomes" id="UP000248311"/>
    </source>
</evidence>